<dbReference type="EMBL" id="CATOUU010000336">
    <property type="protein sequence ID" value="CAI9925102.1"/>
    <property type="molecule type" value="Genomic_DNA"/>
</dbReference>
<dbReference type="Proteomes" id="UP001642409">
    <property type="component" value="Unassembled WGS sequence"/>
</dbReference>
<dbReference type="SUPFAM" id="SSF52058">
    <property type="entry name" value="L domain-like"/>
    <property type="match status" value="1"/>
</dbReference>
<gene>
    <name evidence="1" type="ORF">HINF_LOCUS12747</name>
    <name evidence="2" type="ORF">HINF_LOCUS48679</name>
</gene>
<dbReference type="AlphaFoldDB" id="A0AA86NRF7"/>
<dbReference type="InterPro" id="IPR001611">
    <property type="entry name" value="Leu-rich_rpt"/>
</dbReference>
<name>A0AA86NRF7_9EUKA</name>
<evidence type="ECO:0000313" key="3">
    <source>
        <dbReference type="Proteomes" id="UP001642409"/>
    </source>
</evidence>
<proteinExistence type="predicted"/>
<evidence type="ECO:0000313" key="1">
    <source>
        <dbReference type="EMBL" id="CAI9925102.1"/>
    </source>
</evidence>
<reference evidence="2 3" key="2">
    <citation type="submission" date="2024-07" db="EMBL/GenBank/DDBJ databases">
        <authorList>
            <person name="Akdeniz Z."/>
        </authorList>
    </citation>
    <scope>NUCLEOTIDE SEQUENCE [LARGE SCALE GENOMIC DNA]</scope>
</reference>
<reference evidence="1" key="1">
    <citation type="submission" date="2023-06" db="EMBL/GenBank/DDBJ databases">
        <authorList>
            <person name="Kurt Z."/>
        </authorList>
    </citation>
    <scope>NUCLEOTIDE SEQUENCE</scope>
</reference>
<organism evidence="1">
    <name type="scientific">Hexamita inflata</name>
    <dbReference type="NCBI Taxonomy" id="28002"/>
    <lineage>
        <taxon>Eukaryota</taxon>
        <taxon>Metamonada</taxon>
        <taxon>Diplomonadida</taxon>
        <taxon>Hexamitidae</taxon>
        <taxon>Hexamitinae</taxon>
        <taxon>Hexamita</taxon>
    </lineage>
</organism>
<accession>A0AA86NRF7</accession>
<dbReference type="EMBL" id="CAXDID020000225">
    <property type="protein sequence ID" value="CAL6059300.1"/>
    <property type="molecule type" value="Genomic_DNA"/>
</dbReference>
<dbReference type="Gene3D" id="3.80.10.10">
    <property type="entry name" value="Ribonuclease Inhibitor"/>
    <property type="match status" value="1"/>
</dbReference>
<dbReference type="InterPro" id="IPR032675">
    <property type="entry name" value="LRR_dom_sf"/>
</dbReference>
<sequence length="199" mass="23056">MIQLTNLKLDGCDLKNVDFLKPLVNLNQLDLSRNENINIHSLQFMKQLTKLNVYRCSLIDLTYLEPLINLKQLNISQTNIIYLEPLKELIQIECLDAKFNLILDVTVLNNHPNFCSYRMDDQDQPDIQEIIIANKLRDINAQVTTLRYISNLNSYLKSFIALERNNLDNCLQRAADNISQFIGQAASLFQQLSSFQCFQ</sequence>
<keyword evidence="3" id="KW-1185">Reference proteome</keyword>
<evidence type="ECO:0000313" key="2">
    <source>
        <dbReference type="EMBL" id="CAL6059300.1"/>
    </source>
</evidence>
<dbReference type="PROSITE" id="PS51450">
    <property type="entry name" value="LRR"/>
    <property type="match status" value="1"/>
</dbReference>
<protein>
    <submittedName>
        <fullName evidence="1">NACHT domain-containing protein</fullName>
    </submittedName>
    <submittedName>
        <fullName evidence="2">NACHT_domain-containing protein</fullName>
    </submittedName>
</protein>
<comment type="caution">
    <text evidence="1">The sequence shown here is derived from an EMBL/GenBank/DDBJ whole genome shotgun (WGS) entry which is preliminary data.</text>
</comment>